<gene>
    <name evidence="1" type="ORF">GC097_05745</name>
</gene>
<comment type="caution">
    <text evidence="1">The sequence shown here is derived from an EMBL/GenBank/DDBJ whole genome shotgun (WGS) entry which is preliminary data.</text>
</comment>
<protein>
    <recommendedName>
        <fullName evidence="3">DNA phosphorothioation-dependent restriction protein DptG</fullName>
    </recommendedName>
</protein>
<evidence type="ECO:0000313" key="1">
    <source>
        <dbReference type="EMBL" id="NOU99527.1"/>
    </source>
</evidence>
<name>A0ABX1ZJB4_9BACL</name>
<organism evidence="1 2">
    <name type="scientific">Paenibacillus planticolens</name>
    <dbReference type="NCBI Taxonomy" id="2654976"/>
    <lineage>
        <taxon>Bacteria</taxon>
        <taxon>Bacillati</taxon>
        <taxon>Bacillota</taxon>
        <taxon>Bacilli</taxon>
        <taxon>Bacillales</taxon>
        <taxon>Paenibacillaceae</taxon>
        <taxon>Paenibacillus</taxon>
    </lineage>
</organism>
<proteinExistence type="predicted"/>
<keyword evidence="2" id="KW-1185">Reference proteome</keyword>
<dbReference type="EMBL" id="WHNZ01000013">
    <property type="protein sequence ID" value="NOU99527.1"/>
    <property type="molecule type" value="Genomic_DNA"/>
</dbReference>
<sequence length="511" mass="59763">MTNDFTSQLAANIWGHRFTTGQRGPEYVLEFLNVLYGTKYNLNASEYDRKKAIGLRKFIFEGAKEGSRRDTVILDEVHKRKIYETLDNEDDVEVLRDFLRNLEVIIYNANGKVTDRSWFVKMLYPLHESLLFFELRTNKNSISFERNFFARGGELYYLMLAYGTENDHITRQFIERRFKELLQANKVIEKVVNKLNAALDEDEDAKPLKLKSDSGDDNVPWLPALDLNLYVEFAKEIKALISLNIDINEFFQLLNSQICFHLMRYMFDRVGAAEKNIFFFDCMDGANQHISLLSSKTFADHESLVKFGFEAEFENKFNKVIGNEEEGLRDFLDWKEDPDLFLKKLGLSKLGSKRKQQISSALIKSKEYSDLKKKVYEVIKEAVTEQMKKNQLGITKILARDGGIANYRTGNSYRYIISDYFLQTLVYVNVNPKESIEFSEFLDLLYKKYNFVIGEAQAKNSGLYERSKLNIRYFQQNEKHLRDKLKQNGLLIEFSDATAMIRNPYEAWECE</sequence>
<accession>A0ABX1ZJB4</accession>
<evidence type="ECO:0008006" key="3">
    <source>
        <dbReference type="Google" id="ProtNLM"/>
    </source>
</evidence>
<evidence type="ECO:0000313" key="2">
    <source>
        <dbReference type="Proteomes" id="UP000618579"/>
    </source>
</evidence>
<reference evidence="1 2" key="1">
    <citation type="submission" date="2019-10" db="EMBL/GenBank/DDBJ databases">
        <title>Description of Paenibacillus pedi sp. nov.</title>
        <authorList>
            <person name="Carlier A."/>
            <person name="Qi S."/>
        </authorList>
    </citation>
    <scope>NUCLEOTIDE SEQUENCE [LARGE SCALE GENOMIC DNA]</scope>
    <source>
        <strain evidence="1 2">LMG 31457</strain>
    </source>
</reference>
<dbReference type="Proteomes" id="UP000618579">
    <property type="component" value="Unassembled WGS sequence"/>
</dbReference>